<evidence type="ECO:0000256" key="8">
    <source>
        <dbReference type="ARBA" id="ARBA00022813"/>
    </source>
</evidence>
<organism evidence="13 14">
    <name type="scientific">Roseiterribacter gracilis</name>
    <dbReference type="NCBI Taxonomy" id="2812848"/>
    <lineage>
        <taxon>Bacteria</taxon>
        <taxon>Pseudomonadati</taxon>
        <taxon>Pseudomonadota</taxon>
        <taxon>Alphaproteobacteria</taxon>
        <taxon>Rhodospirillales</taxon>
        <taxon>Roseiterribacteraceae</taxon>
        <taxon>Roseiterribacter</taxon>
    </lineage>
</organism>
<feature type="active site" description="Nucleophile" evidence="11">
    <location>
        <position position="204"/>
    </location>
</feature>
<evidence type="ECO:0000256" key="5">
    <source>
        <dbReference type="ARBA" id="ARBA00022571"/>
    </source>
</evidence>
<comment type="subunit">
    <text evidence="3 11">Heterotetramer of two alpha and two beta chains.</text>
</comment>
<dbReference type="HAMAP" id="MF_01106">
    <property type="entry name" value="ArgJ"/>
    <property type="match status" value="1"/>
</dbReference>
<dbReference type="GO" id="GO:0004042">
    <property type="term" value="F:L-glutamate N-acetyltransferase activity"/>
    <property type="evidence" value="ECO:0007669"/>
    <property type="project" value="UniProtKB-UniRule"/>
</dbReference>
<proteinExistence type="inferred from homology"/>
<comment type="catalytic activity">
    <reaction evidence="11">
        <text>L-glutamate + acetyl-CoA = N-acetyl-L-glutamate + CoA + H(+)</text>
        <dbReference type="Rhea" id="RHEA:24292"/>
        <dbReference type="ChEBI" id="CHEBI:15378"/>
        <dbReference type="ChEBI" id="CHEBI:29985"/>
        <dbReference type="ChEBI" id="CHEBI:44337"/>
        <dbReference type="ChEBI" id="CHEBI:57287"/>
        <dbReference type="ChEBI" id="CHEBI:57288"/>
        <dbReference type="EC" id="2.3.1.1"/>
    </reaction>
</comment>
<dbReference type="FunFam" id="3.60.70.12:FF:000001">
    <property type="entry name" value="Arginine biosynthesis bifunctional protein ArgJ, chloroplastic"/>
    <property type="match status" value="1"/>
</dbReference>
<dbReference type="GO" id="GO:0006526">
    <property type="term" value="P:L-arginine biosynthetic process"/>
    <property type="evidence" value="ECO:0007669"/>
    <property type="project" value="UniProtKB-UniRule"/>
</dbReference>
<evidence type="ECO:0000313" key="13">
    <source>
        <dbReference type="EMBL" id="GIL38835.1"/>
    </source>
</evidence>
<dbReference type="PANTHER" id="PTHR23100:SF0">
    <property type="entry name" value="ARGININE BIOSYNTHESIS BIFUNCTIONAL PROTEIN ARGJ, MITOCHONDRIAL"/>
    <property type="match status" value="1"/>
</dbReference>
<dbReference type="Gene3D" id="3.60.70.12">
    <property type="entry name" value="L-amino peptidase D-ALA esterase/amidase"/>
    <property type="match status" value="1"/>
</dbReference>
<dbReference type="EC" id="2.3.1.35" evidence="11"/>
<keyword evidence="7 11" id="KW-0808">Transferase</keyword>
<evidence type="ECO:0000256" key="6">
    <source>
        <dbReference type="ARBA" id="ARBA00022605"/>
    </source>
</evidence>
<feature type="binding site" evidence="11">
    <location>
        <position position="167"/>
    </location>
    <ligand>
        <name>substrate</name>
    </ligand>
</feature>
<comment type="catalytic activity">
    <reaction evidence="11">
        <text>N(2)-acetyl-L-ornithine + L-glutamate = N-acetyl-L-glutamate + L-ornithine</text>
        <dbReference type="Rhea" id="RHEA:15349"/>
        <dbReference type="ChEBI" id="CHEBI:29985"/>
        <dbReference type="ChEBI" id="CHEBI:44337"/>
        <dbReference type="ChEBI" id="CHEBI:46911"/>
        <dbReference type="ChEBI" id="CHEBI:57805"/>
        <dbReference type="EC" id="2.3.1.35"/>
    </reaction>
</comment>
<dbReference type="Proteomes" id="UP000681075">
    <property type="component" value="Unassembled WGS sequence"/>
</dbReference>
<feature type="region of interest" description="Disordered" evidence="12">
    <location>
        <begin position="1"/>
        <end position="21"/>
    </location>
</feature>
<accession>A0A8S8XC08</accession>
<sequence>MASVAPGREAPPVSPLAPTSPADLPPLAGVRLASMAAGLKKKQGALDLMLMEFAAGTTVAGVLTKSKCPSAPVDWCRKNLDKGKARAFIVNAGNANAFTGMAGDRTVEHTVSATAKALGAKASEIFVASTGVIGQPVSQDWIGKHVPDLVKKLTRDGWNAASEAIRTTDTFAKRATRTTRIGFETVTINGIAKGSGMIAPDMATMLAFVATDAKLPADVLQTLLKSGADKSFNSITVDSDTSTSDTLLLAATGQATHAKISSASDANLKSFRAALDDLLLDLALQVVRDGEGAQKQIQINVTGASSPKSAKIIARAIANSPLVKTAIAGEDANWGRVVMAVGKAGEPADRDKLSIAFGGTQITKNGQIVDGYNEKPVVEHIKGQEIVIDVDLALGKGAATVWTCDLTHGYIDINGSYRS</sequence>
<reference evidence="13" key="1">
    <citation type="submission" date="2021-02" db="EMBL/GenBank/DDBJ databases">
        <title>Genome sequence of Rhodospirillales sp. strain TMPK1 isolated from soil.</title>
        <authorList>
            <person name="Nakai R."/>
            <person name="Kusada H."/>
            <person name="Tamaki H."/>
        </authorList>
    </citation>
    <scope>NUCLEOTIDE SEQUENCE</scope>
    <source>
        <strain evidence="13">TMPK1</strain>
    </source>
</reference>
<dbReference type="Pfam" id="PF01960">
    <property type="entry name" value="ArgJ"/>
    <property type="match status" value="1"/>
</dbReference>
<dbReference type="FunFam" id="3.10.20.340:FF:000003">
    <property type="entry name" value="Arginine biosynthesis bifunctional protein ArgJ"/>
    <property type="match status" value="1"/>
</dbReference>
<dbReference type="CDD" id="cd02152">
    <property type="entry name" value="OAT"/>
    <property type="match status" value="1"/>
</dbReference>
<feature type="site" description="Cleavage; by autolysis" evidence="11">
    <location>
        <begin position="203"/>
        <end position="204"/>
    </location>
</feature>
<keyword evidence="9 11" id="KW-0511">Multifunctional enzyme</keyword>
<dbReference type="SUPFAM" id="SSF56266">
    <property type="entry name" value="DmpA/ArgJ-like"/>
    <property type="match status" value="1"/>
</dbReference>
<feature type="binding site" evidence="11">
    <location>
        <position position="419"/>
    </location>
    <ligand>
        <name>substrate</name>
    </ligand>
</feature>
<evidence type="ECO:0000256" key="11">
    <source>
        <dbReference type="HAMAP-Rule" id="MF_01106"/>
    </source>
</evidence>
<dbReference type="AlphaFoldDB" id="A0A8S8XC08"/>
<comment type="subcellular location">
    <subcellularLocation>
        <location evidence="1 11">Cytoplasm</location>
    </subcellularLocation>
</comment>
<keyword evidence="4 11" id="KW-0963">Cytoplasm</keyword>
<keyword evidence="8 11" id="KW-0068">Autocatalytic cleavage</keyword>
<evidence type="ECO:0000256" key="3">
    <source>
        <dbReference type="ARBA" id="ARBA00011475"/>
    </source>
</evidence>
<evidence type="ECO:0000313" key="14">
    <source>
        <dbReference type="Proteomes" id="UP000681075"/>
    </source>
</evidence>
<protein>
    <recommendedName>
        <fullName evidence="11">Arginine biosynthesis bifunctional protein ArgJ</fullName>
    </recommendedName>
    <domain>
        <recommendedName>
            <fullName evidence="11">Glutamate N-acetyltransferase</fullName>
            <ecNumber evidence="11">2.3.1.35</ecNumber>
        </recommendedName>
        <alternativeName>
            <fullName evidence="11">Ornithine acetyltransferase</fullName>
            <shortName evidence="11">OATase</shortName>
        </alternativeName>
        <alternativeName>
            <fullName evidence="11">Ornithine transacetylase</fullName>
        </alternativeName>
    </domain>
    <domain>
        <recommendedName>
            <fullName evidence="11">Amino-acid acetyltransferase</fullName>
            <ecNumber evidence="11">2.3.1.1</ecNumber>
        </recommendedName>
        <alternativeName>
            <fullName evidence="11">N-acetylglutamate synthase</fullName>
            <shortName evidence="11">AGSase</shortName>
        </alternativeName>
    </domain>
    <component>
        <recommendedName>
            <fullName evidence="11">Arginine biosynthesis bifunctional protein ArgJ alpha chain</fullName>
        </recommendedName>
    </component>
    <component>
        <recommendedName>
            <fullName evidence="11">Arginine biosynthesis bifunctional protein ArgJ beta chain</fullName>
        </recommendedName>
    </component>
</protein>
<feature type="site" description="Involved in the stabilization of negative charge on the oxyanion by the formation of the oxyanion hole" evidence="11">
    <location>
        <position position="131"/>
    </location>
</feature>
<keyword evidence="6 11" id="KW-0028">Amino-acid biosynthesis</keyword>
<evidence type="ECO:0000256" key="9">
    <source>
        <dbReference type="ARBA" id="ARBA00023268"/>
    </source>
</evidence>
<feature type="chain" id="PRO_5035979083" description="Arginine biosynthesis bifunctional protein ArgJ alpha chain" evidence="11">
    <location>
        <begin position="1"/>
        <end position="203"/>
    </location>
</feature>
<evidence type="ECO:0000256" key="12">
    <source>
        <dbReference type="SAM" id="MobiDB-lite"/>
    </source>
</evidence>
<evidence type="ECO:0000256" key="7">
    <source>
        <dbReference type="ARBA" id="ARBA00022679"/>
    </source>
</evidence>
<dbReference type="InterPro" id="IPR042195">
    <property type="entry name" value="ArgJ_beta_C"/>
</dbReference>
<dbReference type="PANTHER" id="PTHR23100">
    <property type="entry name" value="ARGININE BIOSYNTHESIS BIFUNCTIONAL PROTEIN ARGJ"/>
    <property type="match status" value="1"/>
</dbReference>
<evidence type="ECO:0000256" key="10">
    <source>
        <dbReference type="ARBA" id="ARBA00023315"/>
    </source>
</evidence>
<keyword evidence="14" id="KW-1185">Reference proteome</keyword>
<dbReference type="EC" id="2.3.1.1" evidence="11"/>
<keyword evidence="10 11" id="KW-0012">Acyltransferase</keyword>
<feature type="binding site" evidence="11">
    <location>
        <position position="291"/>
    </location>
    <ligand>
        <name>substrate</name>
    </ligand>
</feature>
<dbReference type="EMBL" id="BOPV01000001">
    <property type="protein sequence ID" value="GIL38835.1"/>
    <property type="molecule type" value="Genomic_DNA"/>
</dbReference>
<feature type="site" description="Involved in the stabilization of negative charge on the oxyanion by the formation of the oxyanion hole" evidence="11">
    <location>
        <position position="130"/>
    </location>
</feature>
<dbReference type="NCBIfam" id="TIGR00120">
    <property type="entry name" value="ArgJ"/>
    <property type="match status" value="1"/>
</dbReference>
<evidence type="ECO:0000256" key="2">
    <source>
        <dbReference type="ARBA" id="ARBA00006774"/>
    </source>
</evidence>
<evidence type="ECO:0000256" key="1">
    <source>
        <dbReference type="ARBA" id="ARBA00004496"/>
    </source>
</evidence>
<comment type="function">
    <text evidence="11">Catalyzes two activities which are involved in the cyclic version of arginine biosynthesis: the synthesis of N-acetylglutamate from glutamate and acetyl-CoA as the acetyl donor, and of ornithine by transacetylation between N(2)-acetylornithine and glutamate.</text>
</comment>
<feature type="binding site" evidence="11">
    <location>
        <position position="204"/>
    </location>
    <ligand>
        <name>substrate</name>
    </ligand>
</feature>
<comment type="caution">
    <text evidence="13">The sequence shown here is derived from an EMBL/GenBank/DDBJ whole genome shotgun (WGS) entry which is preliminary data.</text>
</comment>
<dbReference type="GO" id="GO:0004358">
    <property type="term" value="F:L-glutamate N-acetyltransferase activity, acting on acetyl-L-ornithine as donor"/>
    <property type="evidence" value="ECO:0007669"/>
    <property type="project" value="UniProtKB-UniRule"/>
</dbReference>
<feature type="chain" id="PRO_5035979082" description="Arginine biosynthesis bifunctional protein ArgJ beta chain" evidence="11">
    <location>
        <begin position="204"/>
        <end position="419"/>
    </location>
</feature>
<comment type="pathway">
    <text evidence="11">Amino-acid biosynthesis; L-arginine biosynthesis; L-ornithine and N-acetyl-L-glutamate from L-glutamate and N(2)-acetyl-L-ornithine (cyclic): step 1/1.</text>
</comment>
<dbReference type="GO" id="GO:0005737">
    <property type="term" value="C:cytoplasm"/>
    <property type="evidence" value="ECO:0007669"/>
    <property type="project" value="UniProtKB-SubCell"/>
</dbReference>
<feature type="binding site" evidence="11">
    <location>
        <position position="414"/>
    </location>
    <ligand>
        <name>substrate</name>
    </ligand>
</feature>
<dbReference type="NCBIfam" id="NF003802">
    <property type="entry name" value="PRK05388.1"/>
    <property type="match status" value="1"/>
</dbReference>
<dbReference type="RefSeq" id="WP_420241894.1">
    <property type="nucleotide sequence ID" value="NZ_BOPV01000001.1"/>
</dbReference>
<name>A0A8S8XC08_9PROT</name>
<dbReference type="Gene3D" id="3.10.20.340">
    <property type="entry name" value="ArgJ beta chain, C-terminal domain"/>
    <property type="match status" value="1"/>
</dbReference>
<comment type="similarity">
    <text evidence="2 11">Belongs to the ArgJ family.</text>
</comment>
<gene>
    <name evidence="11 13" type="primary">argJ</name>
    <name evidence="13" type="ORF">TMPK1_10720</name>
</gene>
<feature type="binding site" evidence="11">
    <location>
        <position position="193"/>
    </location>
    <ligand>
        <name>substrate</name>
    </ligand>
</feature>
<dbReference type="GO" id="GO:0006592">
    <property type="term" value="P:ornithine biosynthetic process"/>
    <property type="evidence" value="ECO:0007669"/>
    <property type="project" value="TreeGrafter"/>
</dbReference>
<evidence type="ECO:0000256" key="4">
    <source>
        <dbReference type="ARBA" id="ARBA00022490"/>
    </source>
</evidence>
<dbReference type="InterPro" id="IPR016117">
    <property type="entry name" value="ArgJ-like_dom_sf"/>
</dbReference>
<dbReference type="InterPro" id="IPR002813">
    <property type="entry name" value="Arg_biosynth_ArgJ"/>
</dbReference>
<comment type="pathway">
    <text evidence="11">Amino-acid biosynthesis; L-arginine biosynthesis; N(2)-acetyl-L-ornithine from L-glutamate: step 1/4.</text>
</comment>
<keyword evidence="5 11" id="KW-0055">Arginine biosynthesis</keyword>